<dbReference type="InterPro" id="IPR000835">
    <property type="entry name" value="HTH_MarR-typ"/>
</dbReference>
<dbReference type="RefSeq" id="WP_248266277.1">
    <property type="nucleotide sequence ID" value="NZ_CP096034.1"/>
</dbReference>
<name>A0ABY4JGH5_9BACI</name>
<sequence length="139" mass="16150">MIDTPYTRLLSTIMHKVRDQLSNHTKELDVNPQQGRMISYIAEHQDRGLIQKDLADAFNRRGASITSMLQGLEKNGYIGRKIQADNERQKQIFVLDKGKEIVNQIDEMFLAMESRLTESLTEEEKNEFLRLLKKIDSNL</sequence>
<dbReference type="InterPro" id="IPR036388">
    <property type="entry name" value="WH-like_DNA-bd_sf"/>
</dbReference>
<dbReference type="PROSITE" id="PS50995">
    <property type="entry name" value="HTH_MARR_2"/>
    <property type="match status" value="1"/>
</dbReference>
<evidence type="ECO:0000259" key="4">
    <source>
        <dbReference type="PROSITE" id="PS50995"/>
    </source>
</evidence>
<protein>
    <submittedName>
        <fullName evidence="5">MarR family transcriptional regulator</fullName>
    </submittedName>
</protein>
<keyword evidence="2" id="KW-0238">DNA-binding</keyword>
<dbReference type="Gene3D" id="1.10.10.10">
    <property type="entry name" value="Winged helix-like DNA-binding domain superfamily/Winged helix DNA-binding domain"/>
    <property type="match status" value="1"/>
</dbReference>
<feature type="domain" description="HTH marR-type" evidence="4">
    <location>
        <begin position="3"/>
        <end position="137"/>
    </location>
</feature>
<evidence type="ECO:0000313" key="5">
    <source>
        <dbReference type="EMBL" id="UPM52936.1"/>
    </source>
</evidence>
<dbReference type="SUPFAM" id="SSF46785">
    <property type="entry name" value="Winged helix' DNA-binding domain"/>
    <property type="match status" value="1"/>
</dbReference>
<dbReference type="InterPro" id="IPR036390">
    <property type="entry name" value="WH_DNA-bd_sf"/>
</dbReference>
<evidence type="ECO:0000313" key="6">
    <source>
        <dbReference type="Proteomes" id="UP000830639"/>
    </source>
</evidence>
<dbReference type="PANTHER" id="PTHR42756:SF1">
    <property type="entry name" value="TRANSCRIPTIONAL REPRESSOR OF EMRAB OPERON"/>
    <property type="match status" value="1"/>
</dbReference>
<organism evidence="5 6">
    <name type="scientific">Gottfriedia acidiceleris</name>
    <dbReference type="NCBI Taxonomy" id="371036"/>
    <lineage>
        <taxon>Bacteria</taxon>
        <taxon>Bacillati</taxon>
        <taxon>Bacillota</taxon>
        <taxon>Bacilli</taxon>
        <taxon>Bacillales</taxon>
        <taxon>Bacillaceae</taxon>
        <taxon>Gottfriedia</taxon>
    </lineage>
</organism>
<dbReference type="PRINTS" id="PR00598">
    <property type="entry name" value="HTHMARR"/>
</dbReference>
<accession>A0ABY4JGH5</accession>
<keyword evidence="1" id="KW-0805">Transcription regulation</keyword>
<evidence type="ECO:0000256" key="1">
    <source>
        <dbReference type="ARBA" id="ARBA00023015"/>
    </source>
</evidence>
<dbReference type="EMBL" id="CP096034">
    <property type="protein sequence ID" value="UPM52936.1"/>
    <property type="molecule type" value="Genomic_DNA"/>
</dbReference>
<reference evidence="5 6" key="1">
    <citation type="submission" date="2022-04" db="EMBL/GenBank/DDBJ databases">
        <title>Mechanism of arsenic methylation and mitigation arsenic toxicity by Bacillus sp. LH14 from an Arsenic-Contaminated Paddy Soil.</title>
        <authorList>
            <person name="Wang D."/>
        </authorList>
    </citation>
    <scope>NUCLEOTIDE SEQUENCE [LARGE SCALE GENOMIC DNA]</scope>
    <source>
        <strain evidence="5 6">LH14</strain>
    </source>
</reference>
<keyword evidence="6" id="KW-1185">Reference proteome</keyword>
<keyword evidence="3" id="KW-0804">Transcription</keyword>
<evidence type="ECO:0000256" key="2">
    <source>
        <dbReference type="ARBA" id="ARBA00023125"/>
    </source>
</evidence>
<dbReference type="Proteomes" id="UP000830639">
    <property type="component" value="Chromosome"/>
</dbReference>
<gene>
    <name evidence="5" type="ORF">MY490_14005</name>
</gene>
<evidence type="ECO:0000256" key="3">
    <source>
        <dbReference type="ARBA" id="ARBA00023163"/>
    </source>
</evidence>
<dbReference type="SMART" id="SM00347">
    <property type="entry name" value="HTH_MARR"/>
    <property type="match status" value="1"/>
</dbReference>
<dbReference type="Pfam" id="PF12802">
    <property type="entry name" value="MarR_2"/>
    <property type="match status" value="1"/>
</dbReference>
<dbReference type="PANTHER" id="PTHR42756">
    <property type="entry name" value="TRANSCRIPTIONAL REGULATOR, MARR"/>
    <property type="match status" value="1"/>
</dbReference>
<proteinExistence type="predicted"/>